<accession>A0A5B2VT92</accession>
<reference evidence="1 2" key="1">
    <citation type="submission" date="2019-09" db="EMBL/GenBank/DDBJ databases">
        <title>Chitinophaga ginsengihumi sp. nov., isolated from soil of ginseng rhizosphere.</title>
        <authorList>
            <person name="Lee J."/>
        </authorList>
    </citation>
    <scope>NUCLEOTIDE SEQUENCE [LARGE SCALE GENOMIC DNA]</scope>
    <source>
        <strain evidence="1 2">BN140078</strain>
    </source>
</reference>
<gene>
    <name evidence="1" type="ORF">F0L74_16235</name>
</gene>
<reference evidence="1 2" key="2">
    <citation type="submission" date="2019-09" db="EMBL/GenBank/DDBJ databases">
        <authorList>
            <person name="Jin C."/>
        </authorList>
    </citation>
    <scope>NUCLEOTIDE SEQUENCE [LARGE SCALE GENOMIC DNA]</scope>
    <source>
        <strain evidence="1 2">BN140078</strain>
    </source>
</reference>
<dbReference type="EMBL" id="VUOC01000003">
    <property type="protein sequence ID" value="KAA2241447.1"/>
    <property type="molecule type" value="Genomic_DNA"/>
</dbReference>
<comment type="caution">
    <text evidence="1">The sequence shown here is derived from an EMBL/GenBank/DDBJ whole genome shotgun (WGS) entry which is preliminary data.</text>
</comment>
<evidence type="ECO:0000313" key="2">
    <source>
        <dbReference type="Proteomes" id="UP000324611"/>
    </source>
</evidence>
<name>A0A5B2VT92_9BACT</name>
<organism evidence="1 2">
    <name type="scientific">Chitinophaga agrisoli</name>
    <dbReference type="NCBI Taxonomy" id="2607653"/>
    <lineage>
        <taxon>Bacteria</taxon>
        <taxon>Pseudomonadati</taxon>
        <taxon>Bacteroidota</taxon>
        <taxon>Chitinophagia</taxon>
        <taxon>Chitinophagales</taxon>
        <taxon>Chitinophagaceae</taxon>
        <taxon>Chitinophaga</taxon>
    </lineage>
</organism>
<protein>
    <submittedName>
        <fullName evidence="1">Uncharacterized protein</fullName>
    </submittedName>
</protein>
<dbReference type="Proteomes" id="UP000324611">
    <property type="component" value="Unassembled WGS sequence"/>
</dbReference>
<keyword evidence="2" id="KW-1185">Reference proteome</keyword>
<evidence type="ECO:0000313" key="1">
    <source>
        <dbReference type="EMBL" id="KAA2241447.1"/>
    </source>
</evidence>
<dbReference type="AlphaFoldDB" id="A0A5B2VT92"/>
<sequence>MFELLIQGGGALGCQLIDLLTKAAFFGFFSWRCLLLFYIKKGSRGGGRLPFRQGLGLRLRLWLHLHLWLWLRLRQWLWLWL</sequence>
<proteinExistence type="predicted"/>